<comment type="similarity">
    <text evidence="1">Belongs to the WXG100 family.</text>
</comment>
<dbReference type="EMBL" id="QICS01000006">
    <property type="protein sequence ID" value="PXV89561.1"/>
    <property type="molecule type" value="Genomic_DNA"/>
</dbReference>
<organism evidence="2 5">
    <name type="scientific">Lachnotalea glycerini</name>
    <dbReference type="NCBI Taxonomy" id="1763509"/>
    <lineage>
        <taxon>Bacteria</taxon>
        <taxon>Bacillati</taxon>
        <taxon>Bacillota</taxon>
        <taxon>Clostridia</taxon>
        <taxon>Lachnospirales</taxon>
        <taxon>Lachnospiraceae</taxon>
        <taxon>Lachnotalea</taxon>
    </lineage>
</organism>
<gene>
    <name evidence="2" type="ORF">C8E03_106213</name>
    <name evidence="3" type="ORF">CG710_004570</name>
</gene>
<reference evidence="3" key="3">
    <citation type="submission" date="2018-07" db="EMBL/GenBank/DDBJ databases">
        <authorList>
            <person name="Quirk P.G."/>
            <person name="Krulwich T.A."/>
        </authorList>
    </citation>
    <scope>NUCLEOTIDE SEQUENCE</scope>
    <source>
        <strain evidence="3">CCRI-19302</strain>
    </source>
</reference>
<dbReference type="EMBL" id="NOKA02000004">
    <property type="protein sequence ID" value="RDY32262.1"/>
    <property type="molecule type" value="Genomic_DNA"/>
</dbReference>
<accession>A0A255IK60</accession>
<sequence length="100" mass="11144">MADVNNIKLSPEQMSQKASEFDTRCEEFNQVVSTMRNMVSTLCDEWAGHSSQAFYDQFSALEPSFKATSDLITSIAQQLRDVSSIMQSVDQEIASKIGVN</sequence>
<dbReference type="Gene3D" id="1.10.287.1060">
    <property type="entry name" value="ESAT-6-like"/>
    <property type="match status" value="1"/>
</dbReference>
<proteinExistence type="inferred from homology"/>
<dbReference type="AlphaFoldDB" id="A0A255IK60"/>
<dbReference type="Proteomes" id="UP000247523">
    <property type="component" value="Unassembled WGS sequence"/>
</dbReference>
<comment type="caution">
    <text evidence="2">The sequence shown here is derived from an EMBL/GenBank/DDBJ whole genome shotgun (WGS) entry which is preliminary data.</text>
</comment>
<name>A0A255IK60_9FIRM</name>
<evidence type="ECO:0000313" key="5">
    <source>
        <dbReference type="Proteomes" id="UP000247523"/>
    </source>
</evidence>
<reference evidence="3 4" key="1">
    <citation type="journal article" date="2017" name="Genome Announc.">
        <title>Draft Genome Sequence of a Sporulating and Motile Strain of Lachnotalea glycerini Isolated from Water in Quebec City, Canada.</title>
        <authorList>
            <person name="Maheux A.F."/>
            <person name="Boudreau D.K."/>
            <person name="Berube E."/>
            <person name="Boissinot M."/>
            <person name="Raymond F."/>
            <person name="Brodeur S."/>
            <person name="Corbeil J."/>
            <person name="Isabel S."/>
            <person name="Omar R.F."/>
            <person name="Bergeron M.G."/>
        </authorList>
    </citation>
    <scope>NUCLEOTIDE SEQUENCE [LARGE SCALE GENOMIC DNA]</scope>
    <source>
        <strain evidence="3 4">CCRI-19302</strain>
    </source>
</reference>
<dbReference type="RefSeq" id="WP_094376716.1">
    <property type="nucleotide sequence ID" value="NZ_NOKA02000004.1"/>
</dbReference>
<dbReference type="NCBIfam" id="TIGR03930">
    <property type="entry name" value="WXG100_ESAT6"/>
    <property type="match status" value="1"/>
</dbReference>
<evidence type="ECO:0000313" key="2">
    <source>
        <dbReference type="EMBL" id="PXV89561.1"/>
    </source>
</evidence>
<dbReference type="SUPFAM" id="SSF140453">
    <property type="entry name" value="EsxAB dimer-like"/>
    <property type="match status" value="1"/>
</dbReference>
<dbReference type="Proteomes" id="UP000216411">
    <property type="component" value="Unassembled WGS sequence"/>
</dbReference>
<dbReference type="InterPro" id="IPR010310">
    <property type="entry name" value="T7SS_ESAT-6-like"/>
</dbReference>
<dbReference type="Pfam" id="PF06013">
    <property type="entry name" value="WXG100"/>
    <property type="match status" value="1"/>
</dbReference>
<dbReference type="OrthoDB" id="4978934at2"/>
<evidence type="ECO:0000313" key="4">
    <source>
        <dbReference type="Proteomes" id="UP000216411"/>
    </source>
</evidence>
<evidence type="ECO:0000256" key="1">
    <source>
        <dbReference type="RuleBase" id="RU362001"/>
    </source>
</evidence>
<evidence type="ECO:0000313" key="3">
    <source>
        <dbReference type="EMBL" id="RDY32262.1"/>
    </source>
</evidence>
<dbReference type="InterPro" id="IPR036689">
    <property type="entry name" value="ESAT-6-like_sf"/>
</dbReference>
<reference evidence="2 5" key="2">
    <citation type="submission" date="2018-05" db="EMBL/GenBank/DDBJ databases">
        <title>Genomic Encyclopedia of Type Strains, Phase IV (KMG-IV): sequencing the most valuable type-strain genomes for metagenomic binning, comparative biology and taxonomic classification.</title>
        <authorList>
            <person name="Goeker M."/>
        </authorList>
    </citation>
    <scope>NUCLEOTIDE SEQUENCE [LARGE SCALE GENOMIC DNA]</scope>
    <source>
        <strain evidence="2 5">DSM 28816</strain>
    </source>
</reference>
<keyword evidence="4" id="KW-1185">Reference proteome</keyword>
<protein>
    <recommendedName>
        <fullName evidence="1">ESAT-6-like protein</fullName>
    </recommendedName>
</protein>